<evidence type="ECO:0000256" key="2">
    <source>
        <dbReference type="ARBA" id="ARBA00011643"/>
    </source>
</evidence>
<dbReference type="RefSeq" id="WP_015725369.1">
    <property type="nucleotide sequence ID" value="NC_014972.1"/>
</dbReference>
<dbReference type="CDD" id="cd05305">
    <property type="entry name" value="L-AlaDH"/>
    <property type="match status" value="1"/>
</dbReference>
<dbReference type="Gene3D" id="3.40.50.720">
    <property type="entry name" value="NAD(P)-binding Rossmann-like Domain"/>
    <property type="match status" value="2"/>
</dbReference>
<dbReference type="GO" id="GO:0042853">
    <property type="term" value="P:L-alanine catabolic process"/>
    <property type="evidence" value="ECO:0007669"/>
    <property type="project" value="InterPro"/>
</dbReference>
<feature type="binding site" evidence="12">
    <location>
        <position position="198"/>
    </location>
    <ligand>
        <name>NAD(+)</name>
        <dbReference type="ChEBI" id="CHEBI:57540"/>
    </ligand>
</feature>
<comment type="pathway">
    <text evidence="8">Organosulfur degradation; alkanesulfonate degradation.</text>
</comment>
<evidence type="ECO:0000259" key="13">
    <source>
        <dbReference type="SMART" id="SM01002"/>
    </source>
</evidence>
<dbReference type="SUPFAM" id="SSF52283">
    <property type="entry name" value="Formate/glycerate dehydrogenase catalytic domain-like"/>
    <property type="match status" value="1"/>
</dbReference>
<feature type="binding site" evidence="12">
    <location>
        <begin position="239"/>
        <end position="240"/>
    </location>
    <ligand>
        <name>NAD(+)</name>
        <dbReference type="ChEBI" id="CHEBI:57540"/>
    </ligand>
</feature>
<keyword evidence="5 9" id="KW-0560">Oxidoreductase</keyword>
<feature type="binding site" evidence="12">
    <location>
        <position position="203"/>
    </location>
    <ligand>
        <name>NAD(+)</name>
        <dbReference type="ChEBI" id="CHEBI:57540"/>
    </ligand>
</feature>
<dbReference type="PANTHER" id="PTHR42795:SF1">
    <property type="entry name" value="ALANINE DEHYDROGENASE"/>
    <property type="match status" value="1"/>
</dbReference>
<feature type="domain" description="Alanine dehydrogenase/pyridine nucleotide transhydrogenase N-terminal" evidence="14">
    <location>
        <begin position="4"/>
        <end position="137"/>
    </location>
</feature>
<dbReference type="InterPro" id="IPR036291">
    <property type="entry name" value="NAD(P)-bd_dom_sf"/>
</dbReference>
<feature type="domain" description="Alanine dehydrogenase/pyridine nucleotide transhydrogenase NAD(H)-binding" evidence="13">
    <location>
        <begin position="149"/>
        <end position="297"/>
    </location>
</feature>
<evidence type="ECO:0000256" key="11">
    <source>
        <dbReference type="PIRSR" id="PIRSR000183-2"/>
    </source>
</evidence>
<comment type="catalytic activity">
    <reaction evidence="7">
        <text>L-alanine + NAD(+) + H2O = pyruvate + NH4(+) + NADH + H(+)</text>
        <dbReference type="Rhea" id="RHEA:18405"/>
        <dbReference type="ChEBI" id="CHEBI:15361"/>
        <dbReference type="ChEBI" id="CHEBI:15377"/>
        <dbReference type="ChEBI" id="CHEBI:15378"/>
        <dbReference type="ChEBI" id="CHEBI:28938"/>
        <dbReference type="ChEBI" id="CHEBI:57540"/>
        <dbReference type="ChEBI" id="CHEBI:57945"/>
        <dbReference type="ChEBI" id="CHEBI:57972"/>
        <dbReference type="EC" id="1.4.1.1"/>
    </reaction>
    <physiologicalReaction direction="left-to-right" evidence="7">
        <dbReference type="Rhea" id="RHEA:18406"/>
    </physiologicalReaction>
</comment>
<evidence type="ECO:0000313" key="16">
    <source>
        <dbReference type="Proteomes" id="UP000006365"/>
    </source>
</evidence>
<dbReference type="PANTHER" id="PTHR42795">
    <property type="entry name" value="ALANINE DEHYDROGENASE"/>
    <property type="match status" value="1"/>
</dbReference>
<feature type="binding site" evidence="12">
    <location>
        <position position="134"/>
    </location>
    <ligand>
        <name>NAD(+)</name>
        <dbReference type="ChEBI" id="CHEBI:57540"/>
    </ligand>
</feature>
<evidence type="ECO:0000256" key="9">
    <source>
        <dbReference type="PIRNR" id="PIRNR000183"/>
    </source>
</evidence>
<dbReference type="GO" id="GO:0005886">
    <property type="term" value="C:plasma membrane"/>
    <property type="evidence" value="ECO:0007669"/>
    <property type="project" value="TreeGrafter"/>
</dbReference>
<dbReference type="EC" id="1.4.1.1" evidence="3 9"/>
<evidence type="ECO:0000256" key="12">
    <source>
        <dbReference type="PIRSR" id="PIRSR000183-3"/>
    </source>
</evidence>
<evidence type="ECO:0000256" key="1">
    <source>
        <dbReference type="ARBA" id="ARBA00005689"/>
    </source>
</evidence>
<feature type="active site" description="Proton donor/acceptor" evidence="10">
    <location>
        <position position="96"/>
    </location>
</feature>
<dbReference type="KEGG" id="dpr:Despr_2708"/>
<keyword evidence="4 12" id="KW-0547">Nucleotide-binding</keyword>
<reference evidence="15 16" key="1">
    <citation type="journal article" date="2011" name="Stand. Genomic Sci.">
        <title>Complete genome sequence of Desulfobulbus propionicus type strain (1pr3).</title>
        <authorList>
            <person name="Pagani I."/>
            <person name="Lapidus A."/>
            <person name="Nolan M."/>
            <person name="Lucas S."/>
            <person name="Hammon N."/>
            <person name="Deshpande S."/>
            <person name="Cheng J.F."/>
            <person name="Chertkov O."/>
            <person name="Davenport K."/>
            <person name="Tapia R."/>
            <person name="Han C."/>
            <person name="Goodwin L."/>
            <person name="Pitluck S."/>
            <person name="Liolios K."/>
            <person name="Mavromatis K."/>
            <person name="Ivanova N."/>
            <person name="Mikhailova N."/>
            <person name="Pati A."/>
            <person name="Chen A."/>
            <person name="Palaniappan K."/>
            <person name="Land M."/>
            <person name="Hauser L."/>
            <person name="Chang Y.J."/>
            <person name="Jeffries C.D."/>
            <person name="Detter J.C."/>
            <person name="Brambilla E."/>
            <person name="Kannan K.P."/>
            <person name="Djao O.D."/>
            <person name="Rohde M."/>
            <person name="Pukall R."/>
            <person name="Spring S."/>
            <person name="Goker M."/>
            <person name="Sikorski J."/>
            <person name="Woyke T."/>
            <person name="Bristow J."/>
            <person name="Eisen J.A."/>
            <person name="Markowitz V."/>
            <person name="Hugenholtz P."/>
            <person name="Kyrpides N.C."/>
            <person name="Klenk H.P."/>
        </authorList>
    </citation>
    <scope>NUCLEOTIDE SEQUENCE [LARGE SCALE GENOMIC DNA]</scope>
    <source>
        <strain evidence="16">ATCC 33891 / DSM 2032 / 1pr3</strain>
    </source>
</reference>
<accession>A0A7U3YNW3</accession>
<dbReference type="FunFam" id="3.40.50.720:FF:000049">
    <property type="entry name" value="Alanine dehydrogenase"/>
    <property type="match status" value="1"/>
</dbReference>
<feature type="binding site" evidence="12">
    <location>
        <position position="220"/>
    </location>
    <ligand>
        <name>NAD(+)</name>
        <dbReference type="ChEBI" id="CHEBI:57540"/>
    </ligand>
</feature>
<feature type="binding site" evidence="11">
    <location>
        <position position="75"/>
    </location>
    <ligand>
        <name>substrate</name>
    </ligand>
</feature>
<feature type="binding site" evidence="12">
    <location>
        <begin position="267"/>
        <end position="270"/>
    </location>
    <ligand>
        <name>NAD(+)</name>
        <dbReference type="ChEBI" id="CHEBI:57540"/>
    </ligand>
</feature>
<dbReference type="PROSITE" id="PS00837">
    <property type="entry name" value="ALADH_PNT_2"/>
    <property type="match status" value="1"/>
</dbReference>
<feature type="binding site" evidence="12">
    <location>
        <begin position="298"/>
        <end position="301"/>
    </location>
    <ligand>
        <name>NAD(+)</name>
        <dbReference type="ChEBI" id="CHEBI:57540"/>
    </ligand>
</feature>
<dbReference type="Pfam" id="PF05222">
    <property type="entry name" value="AlaDh_PNT_N"/>
    <property type="match status" value="1"/>
</dbReference>
<feature type="active site" description="Proton donor/acceptor" evidence="10">
    <location>
        <position position="270"/>
    </location>
</feature>
<evidence type="ECO:0000256" key="10">
    <source>
        <dbReference type="PIRSR" id="PIRSR000183-1"/>
    </source>
</evidence>
<dbReference type="Proteomes" id="UP000006365">
    <property type="component" value="Chromosome"/>
</dbReference>
<dbReference type="GO" id="GO:0000166">
    <property type="term" value="F:nucleotide binding"/>
    <property type="evidence" value="ECO:0007669"/>
    <property type="project" value="UniProtKB-KW"/>
</dbReference>
<dbReference type="SMART" id="SM01002">
    <property type="entry name" value="AlaDh_PNT_C"/>
    <property type="match status" value="1"/>
</dbReference>
<proteinExistence type="inferred from homology"/>
<protein>
    <recommendedName>
        <fullName evidence="3 9">Alanine dehydrogenase</fullName>
        <ecNumber evidence="3 9">1.4.1.1</ecNumber>
    </recommendedName>
</protein>
<keyword evidence="6 9" id="KW-0520">NAD</keyword>
<feature type="binding site" evidence="12">
    <location>
        <position position="279"/>
    </location>
    <ligand>
        <name>NAD(+)</name>
        <dbReference type="ChEBI" id="CHEBI:57540"/>
    </ligand>
</feature>
<evidence type="ECO:0000256" key="8">
    <source>
        <dbReference type="ARBA" id="ARBA00060602"/>
    </source>
</evidence>
<evidence type="ECO:0000259" key="14">
    <source>
        <dbReference type="SMART" id="SM01003"/>
    </source>
</evidence>
<evidence type="ECO:0000256" key="4">
    <source>
        <dbReference type="ARBA" id="ARBA00022741"/>
    </source>
</evidence>
<evidence type="ECO:0000256" key="5">
    <source>
        <dbReference type="ARBA" id="ARBA00023002"/>
    </source>
</evidence>
<dbReference type="InterPro" id="IPR008143">
    <property type="entry name" value="Ala_DH/PNT_CS2"/>
</dbReference>
<dbReference type="AlphaFoldDB" id="A0A7U3YNW3"/>
<dbReference type="GO" id="GO:0000286">
    <property type="term" value="F:alanine dehydrogenase activity"/>
    <property type="evidence" value="ECO:0007669"/>
    <property type="project" value="UniProtKB-UniRule"/>
</dbReference>
<dbReference type="NCBIfam" id="TIGR00518">
    <property type="entry name" value="alaDH"/>
    <property type="match status" value="1"/>
</dbReference>
<organism evidence="15 16">
    <name type="scientific">Desulfobulbus propionicus (strain ATCC 33891 / DSM 2032 / VKM B-1956 / 1pr3)</name>
    <dbReference type="NCBI Taxonomy" id="577650"/>
    <lineage>
        <taxon>Bacteria</taxon>
        <taxon>Pseudomonadati</taxon>
        <taxon>Thermodesulfobacteriota</taxon>
        <taxon>Desulfobulbia</taxon>
        <taxon>Desulfobulbales</taxon>
        <taxon>Desulfobulbaceae</taxon>
        <taxon>Desulfobulbus</taxon>
    </lineage>
</organism>
<comment type="subunit">
    <text evidence="2">Homohexamer.</text>
</comment>
<comment type="similarity">
    <text evidence="1 9">Belongs to the AlaDH/PNT family.</text>
</comment>
<name>A0A7U3YNW3_DESPD</name>
<dbReference type="SMART" id="SM01003">
    <property type="entry name" value="AlaDh_PNT_N"/>
    <property type="match status" value="1"/>
</dbReference>
<evidence type="ECO:0000256" key="6">
    <source>
        <dbReference type="ARBA" id="ARBA00023027"/>
    </source>
</evidence>
<dbReference type="Pfam" id="PF01262">
    <property type="entry name" value="AlaDh_PNT_C"/>
    <property type="match status" value="1"/>
</dbReference>
<keyword evidence="16" id="KW-1185">Reference proteome</keyword>
<evidence type="ECO:0000256" key="7">
    <source>
        <dbReference type="ARBA" id="ARBA00050811"/>
    </source>
</evidence>
<dbReference type="EMBL" id="CP002364">
    <property type="protein sequence ID" value="ADW18843.1"/>
    <property type="molecule type" value="Genomic_DNA"/>
</dbReference>
<evidence type="ECO:0000256" key="3">
    <source>
        <dbReference type="ARBA" id="ARBA00012897"/>
    </source>
</evidence>
<feature type="binding site" evidence="11">
    <location>
        <position position="15"/>
    </location>
    <ligand>
        <name>substrate</name>
    </ligand>
</feature>
<sequence>MIIGVLKEIKAEENRVSMTPSGVEVLVHSGHRVLVEQGAGVGSDFDDAQYAHAGAELVSIPAAIYAQAEMVMHVKEPLPPEYELIREGQVLFTYFHFAASEELTRAMLARRAVCIAYETITDQQGALPLLTPMSEIAGRMAAQEAAKYLERGQGGRGILMGGVPGVTPATVLVLGGGTVGAEAARVACGLGAMVFLLDTSLPRLRHLAEIMPKNCIPLMSSPATIRELAPKADAIIGAVLVPGAKAPRLISRDLLASMKKGAVLVDVAIDQGGCFETSRPTTHDQPVFEIDGILHYCVANMPGAVPLTSTLALTNATLPYALTLAKKGWQRAALDDAGIGRGINMAAGRITCQGVAEAFGLPHCPLETVLGRERTV</sequence>
<dbReference type="InterPro" id="IPR007886">
    <property type="entry name" value="AlaDH/PNT_N"/>
</dbReference>
<gene>
    <name evidence="15" type="ordered locus">Despr_2708</name>
</gene>
<dbReference type="InterPro" id="IPR007698">
    <property type="entry name" value="AlaDH/PNT_NAD(H)-bd"/>
</dbReference>
<dbReference type="SUPFAM" id="SSF51735">
    <property type="entry name" value="NAD(P)-binding Rossmann-fold domains"/>
    <property type="match status" value="1"/>
</dbReference>
<evidence type="ECO:0000313" key="15">
    <source>
        <dbReference type="EMBL" id="ADW18843.1"/>
    </source>
</evidence>
<dbReference type="PIRSF" id="PIRSF000183">
    <property type="entry name" value="Alanine_dh"/>
    <property type="match status" value="1"/>
</dbReference>
<dbReference type="InterPro" id="IPR008141">
    <property type="entry name" value="Ala_DH"/>
</dbReference>